<accession>C3ZPN7</accession>
<keyword evidence="3" id="KW-0433">Leucine-rich repeat</keyword>
<evidence type="ECO:0000313" key="7">
    <source>
        <dbReference type="EMBL" id="EEN45534.1"/>
    </source>
</evidence>
<dbReference type="InterPro" id="IPR026137">
    <property type="entry name" value="Leu_rpt_41"/>
</dbReference>
<dbReference type="InterPro" id="IPR032675">
    <property type="entry name" value="LRR_dom_sf"/>
</dbReference>
<feature type="compositionally biased region" description="Basic and acidic residues" evidence="6">
    <location>
        <begin position="330"/>
        <end position="339"/>
    </location>
</feature>
<evidence type="ECO:0000256" key="1">
    <source>
        <dbReference type="ARBA" id="ARBA00014201"/>
    </source>
</evidence>
<proteinExistence type="predicted"/>
<dbReference type="PANTHER" id="PTHR15354">
    <property type="entry name" value="MUF1"/>
    <property type="match status" value="1"/>
</dbReference>
<dbReference type="EMBL" id="GG666658">
    <property type="protein sequence ID" value="EEN45534.1"/>
    <property type="molecule type" value="Genomic_DNA"/>
</dbReference>
<gene>
    <name evidence="7" type="ORF">BRAFLDRAFT_125210</name>
</gene>
<protein>
    <recommendedName>
        <fullName evidence="1">Leucine-rich repeat-containing protein 41</fullName>
    </recommendedName>
</protein>
<dbReference type="Gene3D" id="3.80.10.10">
    <property type="entry name" value="Ribonuclease Inhibitor"/>
    <property type="match status" value="1"/>
</dbReference>
<evidence type="ECO:0000256" key="3">
    <source>
        <dbReference type="ARBA" id="ARBA00022614"/>
    </source>
</evidence>
<feature type="compositionally biased region" description="Basic and acidic residues" evidence="6">
    <location>
        <begin position="302"/>
        <end position="311"/>
    </location>
</feature>
<name>C3ZPN7_BRAFL</name>
<evidence type="ECO:0000256" key="5">
    <source>
        <dbReference type="ARBA" id="ARBA00022786"/>
    </source>
</evidence>
<organism>
    <name type="scientific">Branchiostoma floridae</name>
    <name type="common">Florida lancelet</name>
    <name type="synonym">Amphioxus</name>
    <dbReference type="NCBI Taxonomy" id="7739"/>
    <lineage>
        <taxon>Eukaryota</taxon>
        <taxon>Metazoa</taxon>
        <taxon>Chordata</taxon>
        <taxon>Cephalochordata</taxon>
        <taxon>Leptocardii</taxon>
        <taxon>Amphioxiformes</taxon>
        <taxon>Branchiostomatidae</taxon>
        <taxon>Branchiostoma</taxon>
    </lineage>
</organism>
<dbReference type="InParanoid" id="C3ZPN7"/>
<evidence type="ECO:0000256" key="4">
    <source>
        <dbReference type="ARBA" id="ARBA00022737"/>
    </source>
</evidence>
<keyword evidence="2" id="KW-0597">Phosphoprotein</keyword>
<dbReference type="SUPFAM" id="SSF52047">
    <property type="entry name" value="RNI-like"/>
    <property type="match status" value="1"/>
</dbReference>
<keyword evidence="4" id="KW-0677">Repeat</keyword>
<evidence type="ECO:0000256" key="2">
    <source>
        <dbReference type="ARBA" id="ARBA00022553"/>
    </source>
</evidence>
<sequence>MKHLETLQERCQVQVGHHLESYPPDILSRLPGTFVAGILPHLCQHHLNNCHDDILQTGVDPNPVWHTLFASHFKWESRMMFRHVVSECVVRSIVEKTIPSDDGCDEDKPDWRQQYLQRYFHKLLWYRSRPPRPQEDNREPLLLSPSCSDRCLRAAQDLMLYAPHVHRLLLYDSRAFNYILQDQPLHRCLLENVSHLEIHWFRGVPGVGTFLRRCLSSPVSKLEKLTMHGVPGGTDRSALQLLSLCAGSETEANSPCLYCNNKRKDSCVHGEDFLGHDDIDVEQGGLTKTTIGPHSSRIPPLHSDETFHEQDQASTSHRRTDSSNSVDETVTVRDERTSDSEDLYDIANSDTDSITGDDNLPLVVPLSTKHQATVREVVLHDVLTSTSLVTSFCDLLKTWYNLERISISGGSYDSLPKDDVVSSLLECQRKGGKLTHLFLENELLCHWTFPNILLSLLQAKQSYCNAAANSCAPDLQQLKLHHCMAFGQDASHWRPVCWNSFPMLSSDGVISGIVSVDLSFCVPTLEAHCIPSRPLDMNALMWLLTHDSAIRSLRLHNCQLYTEELATVFNAISEAPDFCKLEMLDVSFNNYRSEKGSGALAQLISKSRLTCLKMEVVSSTSAGDAGVETLMQVFAPGGHSCLQVLALRSNLIHTRGLHAINQALWKGRQLKKLLIGGNFFLTEAGGLPAFMDSNWFFVAVDLALQSYTHSDKSGISGSPYQHRQQLV</sequence>
<dbReference type="PANTHER" id="PTHR15354:SF1">
    <property type="entry name" value="LEUCINE-RICH REPEAT-CONTAINING PROTEIN 41"/>
    <property type="match status" value="1"/>
</dbReference>
<feature type="region of interest" description="Disordered" evidence="6">
    <location>
        <begin position="284"/>
        <end position="339"/>
    </location>
</feature>
<evidence type="ECO:0000256" key="6">
    <source>
        <dbReference type="SAM" id="MobiDB-lite"/>
    </source>
</evidence>
<reference evidence="7" key="1">
    <citation type="journal article" date="2008" name="Nature">
        <title>The amphioxus genome and the evolution of the chordate karyotype.</title>
        <authorList>
            <consortium name="US DOE Joint Genome Institute (JGI-PGF)"/>
            <person name="Putnam N.H."/>
            <person name="Butts T."/>
            <person name="Ferrier D.E.K."/>
            <person name="Furlong R.F."/>
            <person name="Hellsten U."/>
            <person name="Kawashima T."/>
            <person name="Robinson-Rechavi M."/>
            <person name="Shoguchi E."/>
            <person name="Terry A."/>
            <person name="Yu J.-K."/>
            <person name="Benito-Gutierrez E.L."/>
            <person name="Dubchak I."/>
            <person name="Garcia-Fernandez J."/>
            <person name="Gibson-Brown J.J."/>
            <person name="Grigoriev I.V."/>
            <person name="Horton A.C."/>
            <person name="de Jong P.J."/>
            <person name="Jurka J."/>
            <person name="Kapitonov V.V."/>
            <person name="Kohara Y."/>
            <person name="Kuroki Y."/>
            <person name="Lindquist E."/>
            <person name="Lucas S."/>
            <person name="Osoegawa K."/>
            <person name="Pennacchio L.A."/>
            <person name="Salamov A.A."/>
            <person name="Satou Y."/>
            <person name="Sauka-Spengler T."/>
            <person name="Schmutz J."/>
            <person name="Shin-I T."/>
            <person name="Toyoda A."/>
            <person name="Bronner-Fraser M."/>
            <person name="Fujiyama A."/>
            <person name="Holland L.Z."/>
            <person name="Holland P.W.H."/>
            <person name="Satoh N."/>
            <person name="Rokhsar D.S."/>
        </authorList>
    </citation>
    <scope>NUCLEOTIDE SEQUENCE [LARGE SCALE GENOMIC DNA]</scope>
    <source>
        <strain evidence="7">S238N-H82</strain>
        <tissue evidence="7">Testes</tissue>
    </source>
</reference>
<keyword evidence="5" id="KW-0833">Ubl conjugation pathway</keyword>
<dbReference type="AlphaFoldDB" id="C3ZPN7"/>